<dbReference type="Gene3D" id="3.30.750.24">
    <property type="entry name" value="STAS domain"/>
    <property type="match status" value="1"/>
</dbReference>
<evidence type="ECO:0000313" key="5">
    <source>
        <dbReference type="Proteomes" id="UP000218831"/>
    </source>
</evidence>
<dbReference type="AlphaFoldDB" id="A0A2A2GDU5"/>
<accession>A0A2A2GDU5</accession>
<dbReference type="CDD" id="cd07043">
    <property type="entry name" value="STAS_anti-anti-sigma_factors"/>
    <property type="match status" value="1"/>
</dbReference>
<keyword evidence="5" id="KW-1185">Reference proteome</keyword>
<dbReference type="InterPro" id="IPR002645">
    <property type="entry name" value="STAS_dom"/>
</dbReference>
<name>A0A2A2GDU5_9BACT</name>
<dbReference type="PROSITE" id="PS50801">
    <property type="entry name" value="STAS"/>
    <property type="match status" value="1"/>
</dbReference>
<comment type="caution">
    <text evidence="4">The sequence shown here is derived from an EMBL/GenBank/DDBJ whole genome shotgun (WGS) entry which is preliminary data.</text>
</comment>
<dbReference type="GO" id="GO:0043856">
    <property type="term" value="F:anti-sigma factor antagonist activity"/>
    <property type="evidence" value="ECO:0007669"/>
    <property type="project" value="InterPro"/>
</dbReference>
<comment type="similarity">
    <text evidence="1 2">Belongs to the anti-sigma-factor antagonist family.</text>
</comment>
<proteinExistence type="inferred from homology"/>
<evidence type="ECO:0000256" key="2">
    <source>
        <dbReference type="RuleBase" id="RU003749"/>
    </source>
</evidence>
<sequence length="120" mass="13674">MKNFKINHREVQSYDVLELCGELDAHTASQLEDSLKRLIDQEKHQIIVNCKQLDYIASAGLGVFMAYIEDVRSLGGDIKLTNMNPKVYNVFDLLGFPSLYDILEDETDAIKKFETDEAES</sequence>
<evidence type="ECO:0000313" key="4">
    <source>
        <dbReference type="EMBL" id="PAU94942.1"/>
    </source>
</evidence>
<dbReference type="EMBL" id="NSKE01000003">
    <property type="protein sequence ID" value="PAU94942.1"/>
    <property type="molecule type" value="Genomic_DNA"/>
</dbReference>
<dbReference type="Proteomes" id="UP000218831">
    <property type="component" value="Unassembled WGS sequence"/>
</dbReference>
<feature type="domain" description="STAS" evidence="3">
    <location>
        <begin position="4"/>
        <end position="113"/>
    </location>
</feature>
<evidence type="ECO:0000256" key="1">
    <source>
        <dbReference type="ARBA" id="ARBA00009013"/>
    </source>
</evidence>
<organism evidence="4 5">
    <name type="scientific">Fodinibius salipaludis</name>
    <dbReference type="NCBI Taxonomy" id="2032627"/>
    <lineage>
        <taxon>Bacteria</taxon>
        <taxon>Pseudomonadati</taxon>
        <taxon>Balneolota</taxon>
        <taxon>Balneolia</taxon>
        <taxon>Balneolales</taxon>
        <taxon>Balneolaceae</taxon>
        <taxon>Fodinibius</taxon>
    </lineage>
</organism>
<dbReference type="SUPFAM" id="SSF52091">
    <property type="entry name" value="SpoIIaa-like"/>
    <property type="match status" value="1"/>
</dbReference>
<protein>
    <recommendedName>
        <fullName evidence="2">Anti-sigma factor antagonist</fullName>
    </recommendedName>
</protein>
<dbReference type="OrthoDB" id="9795051at2"/>
<gene>
    <name evidence="4" type="ORF">CK503_05600</name>
</gene>
<dbReference type="InterPro" id="IPR003658">
    <property type="entry name" value="Anti-sigma_ant"/>
</dbReference>
<evidence type="ECO:0000259" key="3">
    <source>
        <dbReference type="PROSITE" id="PS50801"/>
    </source>
</evidence>
<dbReference type="Pfam" id="PF01740">
    <property type="entry name" value="STAS"/>
    <property type="match status" value="1"/>
</dbReference>
<dbReference type="NCBIfam" id="TIGR00377">
    <property type="entry name" value="ant_ant_sig"/>
    <property type="match status" value="1"/>
</dbReference>
<dbReference type="InterPro" id="IPR036513">
    <property type="entry name" value="STAS_dom_sf"/>
</dbReference>
<dbReference type="PANTHER" id="PTHR33495:SF2">
    <property type="entry name" value="ANTI-SIGMA FACTOR ANTAGONIST TM_1081-RELATED"/>
    <property type="match status" value="1"/>
</dbReference>
<reference evidence="4 5" key="1">
    <citation type="submission" date="2017-08" db="EMBL/GenBank/DDBJ databases">
        <title>Aliifodinibius alkalisoli sp. nov., isolated from saline alkaline soil.</title>
        <authorList>
            <person name="Liu D."/>
            <person name="Zhang G."/>
        </authorList>
    </citation>
    <scope>NUCLEOTIDE SEQUENCE [LARGE SCALE GENOMIC DNA]</scope>
    <source>
        <strain evidence="4 5">WN023</strain>
    </source>
</reference>
<dbReference type="RefSeq" id="WP_095605809.1">
    <property type="nucleotide sequence ID" value="NZ_NSKE01000003.1"/>
</dbReference>
<dbReference type="PANTHER" id="PTHR33495">
    <property type="entry name" value="ANTI-SIGMA FACTOR ANTAGONIST TM_1081-RELATED-RELATED"/>
    <property type="match status" value="1"/>
</dbReference>